<dbReference type="Proteomes" id="UP000178129">
    <property type="component" value="Unassembled WGS sequence"/>
</dbReference>
<dbReference type="Gene3D" id="3.40.50.12780">
    <property type="entry name" value="N-terminal domain of ligase-like"/>
    <property type="match status" value="1"/>
</dbReference>
<dbReference type="GO" id="GO:0031956">
    <property type="term" value="F:medium-chain fatty acid-CoA ligase activity"/>
    <property type="evidence" value="ECO:0007669"/>
    <property type="project" value="TreeGrafter"/>
</dbReference>
<feature type="domain" description="AMP-binding enzyme C-terminal" evidence="3">
    <location>
        <begin position="461"/>
        <end position="544"/>
    </location>
</feature>
<dbReference type="Pfam" id="PF00501">
    <property type="entry name" value="AMP-binding"/>
    <property type="match status" value="1"/>
</dbReference>
<organism evidence="4 5">
    <name type="scientific">Rhynchosporium graminicola</name>
    <dbReference type="NCBI Taxonomy" id="2792576"/>
    <lineage>
        <taxon>Eukaryota</taxon>
        <taxon>Fungi</taxon>
        <taxon>Dikarya</taxon>
        <taxon>Ascomycota</taxon>
        <taxon>Pezizomycotina</taxon>
        <taxon>Leotiomycetes</taxon>
        <taxon>Helotiales</taxon>
        <taxon>Ploettnerulaceae</taxon>
        <taxon>Rhynchosporium</taxon>
    </lineage>
</organism>
<gene>
    <name evidence="4" type="ORF">RCO7_06829</name>
</gene>
<comment type="caution">
    <text evidence="4">The sequence shown here is derived from an EMBL/GenBank/DDBJ whole genome shotgun (WGS) entry which is preliminary data.</text>
</comment>
<keyword evidence="5" id="KW-1185">Reference proteome</keyword>
<proteinExistence type="inferred from homology"/>
<dbReference type="Pfam" id="PF13193">
    <property type="entry name" value="AMP-binding_C"/>
    <property type="match status" value="1"/>
</dbReference>
<dbReference type="Gene3D" id="3.30.300.30">
    <property type="match status" value="1"/>
</dbReference>
<dbReference type="PANTHER" id="PTHR43201">
    <property type="entry name" value="ACYL-COA SYNTHETASE"/>
    <property type="match status" value="1"/>
</dbReference>
<name>A0A1E1JXH7_9HELO</name>
<dbReference type="PROSITE" id="PS00455">
    <property type="entry name" value="AMP_BINDING"/>
    <property type="match status" value="1"/>
</dbReference>
<dbReference type="CDD" id="cd04433">
    <property type="entry name" value="AFD_class_I"/>
    <property type="match status" value="1"/>
</dbReference>
<dbReference type="InterPro" id="IPR025110">
    <property type="entry name" value="AMP-bd_C"/>
</dbReference>
<dbReference type="STRING" id="914237.A0A1E1JXH7"/>
<feature type="domain" description="AMP-dependent synthetase/ligase" evidence="2">
    <location>
        <begin position="71"/>
        <end position="398"/>
    </location>
</feature>
<evidence type="ECO:0000256" key="1">
    <source>
        <dbReference type="ARBA" id="ARBA00006432"/>
    </source>
</evidence>
<dbReference type="EMBL" id="FJUW01000004">
    <property type="protein sequence ID" value="CZS90625.1"/>
    <property type="molecule type" value="Genomic_DNA"/>
</dbReference>
<evidence type="ECO:0000259" key="2">
    <source>
        <dbReference type="Pfam" id="PF00501"/>
    </source>
</evidence>
<dbReference type="InterPro" id="IPR000873">
    <property type="entry name" value="AMP-dep_synth/lig_dom"/>
</dbReference>
<dbReference type="PANTHER" id="PTHR43201:SF8">
    <property type="entry name" value="ACYL-COA SYNTHETASE FAMILY MEMBER 3"/>
    <property type="match status" value="1"/>
</dbReference>
<protein>
    <submittedName>
        <fullName evidence="4">Uncharacterized protein</fullName>
    </submittedName>
</protein>
<dbReference type="InterPro" id="IPR045851">
    <property type="entry name" value="AMP-bd_C_sf"/>
</dbReference>
<sequence length="582" mass="64647">MQLSFPHLSPFPELIQRAQRDPSKIVLRDHSTGKTATAGKLLQSVSLIRADIQAALGGNDTECAQKDINDRFIFLLAPPGLEYVAAMLAIISLGAGMSAQCEFPQLQLSLKEVLYSFNSALVIRPEEMARFIKIAKPLALLYTSDLTEKVNAIESISTEMESASEPMIPFLEIRIDHTVYPTSHHYVMKQNIGSASDLIGTLFFTSGTSGSPKGVIHSYIAILASARERIESWSLTEHDMVLCQKPGNWMGGIFGILPSLIAGACLETCAAVFDSKWFWERIRQGGLSIFSIAPEGYDRFAEYYDENIATLPAEQKESYIAGITAVKVAGATGSRLLPQTQHRWTELRRGKPLLNLYGSTEATLICGMNWKNPDYLDMCSVGPPVPGVEVKIVGGEMRLKAPTMFSRYLSDDPTQTEKAFDSEGFFRTGDCAEELGGCYILHGRANIDVMHFWGFTLHTSEIESALTSLPYIADAIVLPIDDEECQQRAAAIIRLQPSCESNFPQLKELRNDLTQSTGLMQFKQPTVVYWLRESEEISLTANGKVSKKMTKSKLFVNGWQSEKNVEVLDLKEMEYWRMGGQC</sequence>
<evidence type="ECO:0000313" key="5">
    <source>
        <dbReference type="Proteomes" id="UP000178129"/>
    </source>
</evidence>
<comment type="similarity">
    <text evidence="1">Belongs to the ATP-dependent AMP-binding enzyme family.</text>
</comment>
<dbReference type="InterPro" id="IPR020845">
    <property type="entry name" value="AMP-binding_CS"/>
</dbReference>
<accession>A0A1E1JXH7</accession>
<dbReference type="GO" id="GO:0006631">
    <property type="term" value="P:fatty acid metabolic process"/>
    <property type="evidence" value="ECO:0007669"/>
    <property type="project" value="TreeGrafter"/>
</dbReference>
<reference evidence="5" key="1">
    <citation type="submission" date="2016-03" db="EMBL/GenBank/DDBJ databases">
        <authorList>
            <person name="Ploux O."/>
        </authorList>
    </citation>
    <scope>NUCLEOTIDE SEQUENCE [LARGE SCALE GENOMIC DNA]</scope>
    <source>
        <strain evidence="5">UK7</strain>
    </source>
</reference>
<evidence type="ECO:0000259" key="3">
    <source>
        <dbReference type="Pfam" id="PF13193"/>
    </source>
</evidence>
<evidence type="ECO:0000313" key="4">
    <source>
        <dbReference type="EMBL" id="CZS90625.1"/>
    </source>
</evidence>
<dbReference type="InParanoid" id="A0A1E1JXH7"/>
<dbReference type="AlphaFoldDB" id="A0A1E1JXH7"/>
<dbReference type="InterPro" id="IPR042099">
    <property type="entry name" value="ANL_N_sf"/>
</dbReference>
<dbReference type="SUPFAM" id="SSF56801">
    <property type="entry name" value="Acetyl-CoA synthetase-like"/>
    <property type="match status" value="1"/>
</dbReference>